<feature type="transmembrane region" description="Helical" evidence="1">
    <location>
        <begin position="416"/>
        <end position="435"/>
    </location>
</feature>
<proteinExistence type="predicted"/>
<protein>
    <submittedName>
        <fullName evidence="3">Beta-lactamase family protein</fullName>
    </submittedName>
</protein>
<dbReference type="SUPFAM" id="SSF56601">
    <property type="entry name" value="beta-lactamase/transpeptidase-like"/>
    <property type="match status" value="1"/>
</dbReference>
<dbReference type="InterPro" id="IPR001466">
    <property type="entry name" value="Beta-lactam-related"/>
</dbReference>
<name>A0ABX8BUN9_9ACTN</name>
<feature type="transmembrane region" description="Helical" evidence="1">
    <location>
        <begin position="377"/>
        <end position="396"/>
    </location>
</feature>
<accession>A0ABX8BUN9</accession>
<evidence type="ECO:0000256" key="1">
    <source>
        <dbReference type="SAM" id="Phobius"/>
    </source>
</evidence>
<dbReference type="PANTHER" id="PTHR43283">
    <property type="entry name" value="BETA-LACTAMASE-RELATED"/>
    <property type="match status" value="1"/>
</dbReference>
<evidence type="ECO:0000313" key="4">
    <source>
        <dbReference type="Proteomes" id="UP000676079"/>
    </source>
</evidence>
<feature type="transmembrane region" description="Helical" evidence="1">
    <location>
        <begin position="455"/>
        <end position="477"/>
    </location>
</feature>
<sequence>MVAEAGVRVVVVVSAVVALLMCAVPVAGREGEVPAGLGGRVDAHVEEFRERQGLGGVAVVVVHRGRVVHAAGYGRDALGRPVSADSVMPVASLSKSMTAAAVLWMVEEGLLGLDDPVVEHLPAFDPVDPRGRRITVRHLLEQTSGLASQGLLSPDRAHKESLDDAVRILSGMGLAAEPGTAHRYFNGNYWLAAALVQEVAGVPFADALRDRVFAPLGMGDSASVPAGAAVEGMAPGHLRVLGMRPVRGLPPDLSTGSGEVVSTARDLGRWLAPYTGAGRSASGEVFLSEASVREALAPGTAGGDYTLGWRLLDDGRWAHGGTEYSHLAQQLLSADREWGVAVLDDTFSYLDTAYPLAAGVLDLAQGREPAPRPPANLYLDLALGAGVASSAVVGAVRLRRARAWGGRLAVRPRWRALVASVPVLVPAGVVVWLVVLGAASGAHPRTVWAVLSGGLVPAGAMVWLAVAALSGVVVAAVRWRARARAGAGQV</sequence>
<reference evidence="3 4" key="1">
    <citation type="submission" date="2021-05" db="EMBL/GenBank/DDBJ databases">
        <title>Direct Submission.</title>
        <authorList>
            <person name="Li K."/>
            <person name="Gao J."/>
        </authorList>
    </citation>
    <scope>NUCLEOTIDE SEQUENCE [LARGE SCALE GENOMIC DNA]</scope>
    <source>
        <strain evidence="3 4">Mg02</strain>
    </source>
</reference>
<dbReference type="InterPro" id="IPR050789">
    <property type="entry name" value="Diverse_Enzym_Activities"/>
</dbReference>
<keyword evidence="1" id="KW-1133">Transmembrane helix</keyword>
<keyword evidence="4" id="KW-1185">Reference proteome</keyword>
<dbReference type="Pfam" id="PF00144">
    <property type="entry name" value="Beta-lactamase"/>
    <property type="match status" value="1"/>
</dbReference>
<dbReference type="Gene3D" id="3.40.710.10">
    <property type="entry name" value="DD-peptidase/beta-lactamase superfamily"/>
    <property type="match status" value="1"/>
</dbReference>
<dbReference type="Proteomes" id="UP000676079">
    <property type="component" value="Chromosome"/>
</dbReference>
<dbReference type="RefSeq" id="WP_220560971.1">
    <property type="nucleotide sequence ID" value="NZ_CP074133.1"/>
</dbReference>
<keyword evidence="1" id="KW-0812">Transmembrane</keyword>
<gene>
    <name evidence="3" type="ORF">KGD84_14945</name>
</gene>
<evidence type="ECO:0000313" key="3">
    <source>
        <dbReference type="EMBL" id="QUX25420.1"/>
    </source>
</evidence>
<dbReference type="InterPro" id="IPR012338">
    <property type="entry name" value="Beta-lactam/transpept-like"/>
</dbReference>
<organism evidence="3 4">
    <name type="scientific">Nocardiopsis changdeensis</name>
    <dbReference type="NCBI Taxonomy" id="2831969"/>
    <lineage>
        <taxon>Bacteria</taxon>
        <taxon>Bacillati</taxon>
        <taxon>Actinomycetota</taxon>
        <taxon>Actinomycetes</taxon>
        <taxon>Streptosporangiales</taxon>
        <taxon>Nocardiopsidaceae</taxon>
        <taxon>Nocardiopsis</taxon>
    </lineage>
</organism>
<dbReference type="EMBL" id="CP074133">
    <property type="protein sequence ID" value="QUX25420.1"/>
    <property type="molecule type" value="Genomic_DNA"/>
</dbReference>
<evidence type="ECO:0000259" key="2">
    <source>
        <dbReference type="Pfam" id="PF00144"/>
    </source>
</evidence>
<keyword evidence="1" id="KW-0472">Membrane</keyword>
<feature type="domain" description="Beta-lactamase-related" evidence="2">
    <location>
        <begin position="41"/>
        <end position="342"/>
    </location>
</feature>